<dbReference type="FunFam" id="1.20.1250.20:FF:000003">
    <property type="entry name" value="Solute carrier family 17 member 3"/>
    <property type="match status" value="1"/>
</dbReference>
<keyword evidence="8" id="KW-0406">Ion transport</keyword>
<proteinExistence type="inferred from homology"/>
<dbReference type="GO" id="GO:0015293">
    <property type="term" value="F:symporter activity"/>
    <property type="evidence" value="ECO:0007669"/>
    <property type="project" value="UniProtKB-KW"/>
</dbReference>
<feature type="domain" description="Major facilitator superfamily (MFS) profile" evidence="15">
    <location>
        <begin position="26"/>
        <end position="455"/>
    </location>
</feature>
<feature type="transmembrane region" description="Helical" evidence="14">
    <location>
        <begin position="100"/>
        <end position="119"/>
    </location>
</feature>
<feature type="transmembrane region" description="Helical" evidence="14">
    <location>
        <begin position="431"/>
        <end position="450"/>
    </location>
</feature>
<comment type="function">
    <text evidence="11">May be an inorganic phosphate cotransporter.</text>
</comment>
<evidence type="ECO:0000259" key="15">
    <source>
        <dbReference type="PROSITE" id="PS50850"/>
    </source>
</evidence>
<keyword evidence="4 14" id="KW-0812">Transmembrane</keyword>
<evidence type="ECO:0000256" key="4">
    <source>
        <dbReference type="ARBA" id="ARBA00022692"/>
    </source>
</evidence>
<evidence type="ECO:0000256" key="5">
    <source>
        <dbReference type="ARBA" id="ARBA00022847"/>
    </source>
</evidence>
<organism evidence="16">
    <name type="scientific">Zeugodacus cucurbitae</name>
    <name type="common">Melon fruit fly</name>
    <name type="synonym">Bactrocera cucurbitae</name>
    <dbReference type="NCBI Taxonomy" id="28588"/>
    <lineage>
        <taxon>Eukaryota</taxon>
        <taxon>Metazoa</taxon>
        <taxon>Ecdysozoa</taxon>
        <taxon>Arthropoda</taxon>
        <taxon>Hexapoda</taxon>
        <taxon>Insecta</taxon>
        <taxon>Pterygota</taxon>
        <taxon>Neoptera</taxon>
        <taxon>Endopterygota</taxon>
        <taxon>Diptera</taxon>
        <taxon>Brachycera</taxon>
        <taxon>Muscomorpha</taxon>
        <taxon>Tephritoidea</taxon>
        <taxon>Tephritidae</taxon>
        <taxon>Zeugodacus</taxon>
        <taxon>Zeugodacus</taxon>
    </lineage>
</organism>
<reference evidence="16" key="2">
    <citation type="journal article" date="2015" name="Gigascience">
        <title>Reconstructing a comprehensive transcriptome assembly of a white-pupal translocated strain of the pest fruit fly Bactrocera cucurbitae.</title>
        <authorList>
            <person name="Sim S.B."/>
            <person name="Calla B."/>
            <person name="Hall B."/>
            <person name="DeRego T."/>
            <person name="Geib S.M."/>
        </authorList>
    </citation>
    <scope>NUCLEOTIDE SEQUENCE</scope>
</reference>
<dbReference type="CDD" id="cd17318">
    <property type="entry name" value="MFS_SLC17"/>
    <property type="match status" value="1"/>
</dbReference>
<gene>
    <name evidence="16" type="primary">Picot_44</name>
    <name evidence="16" type="ORF">g.26474</name>
</gene>
<dbReference type="FunFam" id="1.20.1250.20:FF:000144">
    <property type="entry name" value="Picot, isoform B"/>
    <property type="match status" value="1"/>
</dbReference>
<comment type="subcellular location">
    <subcellularLocation>
        <location evidence="1">Membrane</location>
        <topology evidence="1">Multi-pass membrane protein</topology>
    </subcellularLocation>
</comment>
<evidence type="ECO:0000256" key="7">
    <source>
        <dbReference type="ARBA" id="ARBA00023053"/>
    </source>
</evidence>
<dbReference type="InterPro" id="IPR036259">
    <property type="entry name" value="MFS_trans_sf"/>
</dbReference>
<dbReference type="InterPro" id="IPR011701">
    <property type="entry name" value="MFS"/>
</dbReference>
<feature type="compositionally biased region" description="Basic and acidic residues" evidence="13">
    <location>
        <begin position="491"/>
        <end position="502"/>
    </location>
</feature>
<dbReference type="RefSeq" id="XP_011178032.1">
    <property type="nucleotide sequence ID" value="XM_011179730.3"/>
</dbReference>
<dbReference type="PANTHER" id="PTHR11662:SF280">
    <property type="entry name" value="FI21844P1-RELATED"/>
    <property type="match status" value="1"/>
</dbReference>
<dbReference type="AlphaFoldDB" id="A0A0A1X123"/>
<sequence>MVTERRYSVEANKKFKGQTIGYRHLQCLLIFTGFCLIFATRVNLSIAIVAMMDNKAANPDFPEYAWSEQTKSHVLSSFFCGYVLLQIPAGEWARRLGGRFLLLVSIGLNSILTLLTPLSVSIGDWPLLCALRFTQGLLQGVILPAVATILSKWAPVEERSALQTFIYSGLQLGIVVMLGTSGKLCSSSWGWPSTFYLPGILGLIWSALWYVFGASTPRDCKHISVEERDMIENSLGHNKKAVEKVNEKHPIPWKRIFTSKPFLVILLNCCANDWCFWTLLTQIPSYIKSVLGKDINSNAVISALPYLSMFVLSMILCPLASWLEKTKRLKATVSRKVFNTIGLWGPTISLIYLGYLRQDQGDLAIGLLTVTITINTHVNFGFAVNHLDLAPNLAGTLLGIANSASNMMGIIAPLAVGVIVSDATNIHQWRIIFYLAGGITFVGNLFYLIFGTAKVQRWNEPPHEASPAEQLEQLVDSFGKPNNSPEELEENIEKQDVEKSAV</sequence>
<name>A0A0A1X123_ZEUCU</name>
<feature type="transmembrane region" description="Helical" evidence="14">
    <location>
        <begin position="336"/>
        <end position="357"/>
    </location>
</feature>
<feature type="transmembrane region" description="Helical" evidence="14">
    <location>
        <begin position="363"/>
        <end position="384"/>
    </location>
</feature>
<keyword evidence="9 14" id="KW-0472">Membrane</keyword>
<accession>A0A0A1X123</accession>
<evidence type="ECO:0000256" key="11">
    <source>
        <dbReference type="ARBA" id="ARBA00054632"/>
    </source>
</evidence>
<feature type="transmembrane region" description="Helical" evidence="14">
    <location>
        <begin position="162"/>
        <end position="182"/>
    </location>
</feature>
<protein>
    <recommendedName>
        <fullName evidence="12">Putative inorganic phosphate cotransporter</fullName>
    </recommendedName>
</protein>
<keyword evidence="6 14" id="KW-1133">Transmembrane helix</keyword>
<dbReference type="SUPFAM" id="SSF103473">
    <property type="entry name" value="MFS general substrate transporter"/>
    <property type="match status" value="1"/>
</dbReference>
<evidence type="ECO:0000256" key="13">
    <source>
        <dbReference type="SAM" id="MobiDB-lite"/>
    </source>
</evidence>
<feature type="transmembrane region" description="Helical" evidence="14">
    <location>
        <begin position="125"/>
        <end position="150"/>
    </location>
</feature>
<dbReference type="EMBL" id="GBXI01009817">
    <property type="protein sequence ID" value="JAD04475.1"/>
    <property type="molecule type" value="Transcribed_RNA"/>
</dbReference>
<dbReference type="PANTHER" id="PTHR11662">
    <property type="entry name" value="SOLUTE CARRIER FAMILY 17"/>
    <property type="match status" value="1"/>
</dbReference>
<evidence type="ECO:0000256" key="9">
    <source>
        <dbReference type="ARBA" id="ARBA00023136"/>
    </source>
</evidence>
<dbReference type="Pfam" id="PF07690">
    <property type="entry name" value="MFS_1"/>
    <property type="match status" value="1"/>
</dbReference>
<dbReference type="InterPro" id="IPR050382">
    <property type="entry name" value="MFS_Na/Anion_cotransporter"/>
</dbReference>
<feature type="transmembrane region" description="Helical" evidence="14">
    <location>
        <begin position="396"/>
        <end position="419"/>
    </location>
</feature>
<dbReference type="GO" id="GO:0016020">
    <property type="term" value="C:membrane"/>
    <property type="evidence" value="ECO:0007669"/>
    <property type="project" value="UniProtKB-SubCell"/>
</dbReference>
<dbReference type="CTD" id="105209361"/>
<feature type="transmembrane region" description="Helical" evidence="14">
    <location>
        <begin position="28"/>
        <end position="52"/>
    </location>
</feature>
<dbReference type="OrthoDB" id="2985014at2759"/>
<keyword evidence="7" id="KW-0915">Sodium</keyword>
<dbReference type="Gene3D" id="1.20.1250.20">
    <property type="entry name" value="MFS general substrate transporter like domains"/>
    <property type="match status" value="2"/>
</dbReference>
<keyword evidence="3" id="KW-0813">Transport</keyword>
<comment type="similarity">
    <text evidence="2">Belongs to the major facilitator superfamily. Sodium/anion cotransporter family.</text>
</comment>
<feature type="transmembrane region" description="Helical" evidence="14">
    <location>
        <begin position="194"/>
        <end position="212"/>
    </location>
</feature>
<dbReference type="PROSITE" id="PS50850">
    <property type="entry name" value="MFS"/>
    <property type="match status" value="1"/>
</dbReference>
<dbReference type="GeneID" id="105209361"/>
<keyword evidence="5" id="KW-0769">Symport</keyword>
<evidence type="ECO:0000313" key="16">
    <source>
        <dbReference type="EMBL" id="JAD04475.1"/>
    </source>
</evidence>
<dbReference type="InterPro" id="IPR020846">
    <property type="entry name" value="MFS_dom"/>
</dbReference>
<keyword evidence="10" id="KW-0739">Sodium transport</keyword>
<evidence type="ECO:0000256" key="8">
    <source>
        <dbReference type="ARBA" id="ARBA00023065"/>
    </source>
</evidence>
<evidence type="ECO:0000256" key="2">
    <source>
        <dbReference type="ARBA" id="ARBA00008586"/>
    </source>
</evidence>
<dbReference type="GO" id="GO:0006814">
    <property type="term" value="P:sodium ion transport"/>
    <property type="evidence" value="ECO:0007669"/>
    <property type="project" value="UniProtKB-KW"/>
</dbReference>
<feature type="transmembrane region" description="Helical" evidence="14">
    <location>
        <begin position="303"/>
        <end position="324"/>
    </location>
</feature>
<reference evidence="16" key="1">
    <citation type="submission" date="2014-11" db="EMBL/GenBank/DDBJ databases">
        <authorList>
            <person name="Geib S."/>
        </authorList>
    </citation>
    <scope>NUCLEOTIDE SEQUENCE</scope>
</reference>
<evidence type="ECO:0000256" key="10">
    <source>
        <dbReference type="ARBA" id="ARBA00023201"/>
    </source>
</evidence>
<evidence type="ECO:0000256" key="3">
    <source>
        <dbReference type="ARBA" id="ARBA00022448"/>
    </source>
</evidence>
<evidence type="ECO:0000256" key="6">
    <source>
        <dbReference type="ARBA" id="ARBA00022989"/>
    </source>
</evidence>
<feature type="region of interest" description="Disordered" evidence="13">
    <location>
        <begin position="461"/>
        <end position="502"/>
    </location>
</feature>
<evidence type="ECO:0000256" key="12">
    <source>
        <dbReference type="ARBA" id="ARBA00068450"/>
    </source>
</evidence>
<evidence type="ECO:0000256" key="14">
    <source>
        <dbReference type="SAM" id="Phobius"/>
    </source>
</evidence>
<evidence type="ECO:0000256" key="1">
    <source>
        <dbReference type="ARBA" id="ARBA00004141"/>
    </source>
</evidence>
<dbReference type="GO" id="GO:0006820">
    <property type="term" value="P:monoatomic anion transport"/>
    <property type="evidence" value="ECO:0007669"/>
    <property type="project" value="TreeGrafter"/>
</dbReference>
<feature type="transmembrane region" description="Helical" evidence="14">
    <location>
        <begin position="72"/>
        <end position="93"/>
    </location>
</feature>